<reference evidence="2 5" key="1">
    <citation type="submission" date="2018-11" db="EMBL/GenBank/DDBJ databases">
        <title>The genome of Variovorax sp T529.</title>
        <authorList>
            <person name="Gao J."/>
        </authorList>
    </citation>
    <scope>NUCLEOTIDE SEQUENCE [LARGE SCALE GENOMIC DNA]</scope>
    <source>
        <strain evidence="2 5">T529</strain>
    </source>
</reference>
<evidence type="ECO:0000313" key="3">
    <source>
        <dbReference type="EMBL" id="RSZ31139.1"/>
    </source>
</evidence>
<dbReference type="AlphaFoldDB" id="A0A3P3EFK8"/>
<dbReference type="Proteomes" id="UP000271590">
    <property type="component" value="Unassembled WGS sequence"/>
</dbReference>
<gene>
    <name evidence="2" type="ORF">EH244_23760</name>
    <name evidence="3" type="ORF">EJO66_25170</name>
</gene>
<sequence>MAEIMSPPQHRGAAAPATSSRLEVV</sequence>
<evidence type="ECO:0000313" key="4">
    <source>
        <dbReference type="Proteomes" id="UP000271137"/>
    </source>
</evidence>
<dbReference type="Proteomes" id="UP000271137">
    <property type="component" value="Unassembled WGS sequence"/>
</dbReference>
<evidence type="ECO:0000313" key="5">
    <source>
        <dbReference type="Proteomes" id="UP000271590"/>
    </source>
</evidence>
<protein>
    <submittedName>
        <fullName evidence="2">Chemotaxis protein CheW</fullName>
    </submittedName>
</protein>
<feature type="non-terminal residue" evidence="2">
    <location>
        <position position="25"/>
    </location>
</feature>
<accession>A0A3P3EFK8</accession>
<feature type="region of interest" description="Disordered" evidence="1">
    <location>
        <begin position="1"/>
        <end position="25"/>
    </location>
</feature>
<evidence type="ECO:0000313" key="2">
    <source>
        <dbReference type="EMBL" id="RRH85123.1"/>
    </source>
</evidence>
<comment type="caution">
    <text evidence="2">The sequence shown here is derived from an EMBL/GenBank/DDBJ whole genome shotgun (WGS) entry which is preliminary data.</text>
</comment>
<evidence type="ECO:0000256" key="1">
    <source>
        <dbReference type="SAM" id="MobiDB-lite"/>
    </source>
</evidence>
<organism evidence="2 5">
    <name type="scientific">Variovorax beijingensis</name>
    <dbReference type="NCBI Taxonomy" id="2496117"/>
    <lineage>
        <taxon>Bacteria</taxon>
        <taxon>Pseudomonadati</taxon>
        <taxon>Pseudomonadota</taxon>
        <taxon>Betaproteobacteria</taxon>
        <taxon>Burkholderiales</taxon>
        <taxon>Comamonadaceae</taxon>
        <taxon>Variovorax</taxon>
    </lineage>
</organism>
<dbReference type="EMBL" id="RXFQ01000017">
    <property type="protein sequence ID" value="RSZ31139.1"/>
    <property type="molecule type" value="Genomic_DNA"/>
</dbReference>
<proteinExistence type="predicted"/>
<reference evidence="3 4" key="2">
    <citation type="submission" date="2018-12" db="EMBL/GenBank/DDBJ databases">
        <title>The genome sequences of strain 502.</title>
        <authorList>
            <person name="Gao J."/>
            <person name="Sun J."/>
        </authorList>
    </citation>
    <scope>NUCLEOTIDE SEQUENCE [LARGE SCALE GENOMIC DNA]</scope>
    <source>
        <strain evidence="3 4">502</strain>
    </source>
</reference>
<name>A0A3P3EFK8_9BURK</name>
<dbReference type="EMBL" id="RQXU01000017">
    <property type="protein sequence ID" value="RRH85123.1"/>
    <property type="molecule type" value="Genomic_DNA"/>
</dbReference>
<keyword evidence="4" id="KW-1185">Reference proteome</keyword>